<evidence type="ECO:0000313" key="6">
    <source>
        <dbReference type="Proteomes" id="UP001515480"/>
    </source>
</evidence>
<name>A0AB34JHQ0_PRYPA</name>
<keyword evidence="6" id="KW-1185">Reference proteome</keyword>
<feature type="coiled-coil region" evidence="2">
    <location>
        <begin position="268"/>
        <end position="310"/>
    </location>
</feature>
<dbReference type="GO" id="GO:0005856">
    <property type="term" value="C:cytoskeleton"/>
    <property type="evidence" value="ECO:0007669"/>
    <property type="project" value="TreeGrafter"/>
</dbReference>
<evidence type="ECO:0000313" key="5">
    <source>
        <dbReference type="EMBL" id="KAL1521414.1"/>
    </source>
</evidence>
<feature type="region of interest" description="Disordered" evidence="3">
    <location>
        <begin position="843"/>
        <end position="862"/>
    </location>
</feature>
<feature type="coiled-coil region" evidence="2">
    <location>
        <begin position="506"/>
        <end position="589"/>
    </location>
</feature>
<proteinExistence type="predicted"/>
<evidence type="ECO:0000256" key="1">
    <source>
        <dbReference type="ARBA" id="ARBA00023054"/>
    </source>
</evidence>
<dbReference type="Pfam" id="PF21771">
    <property type="entry name" value="CFAP58_CC"/>
    <property type="match status" value="1"/>
</dbReference>
<feature type="region of interest" description="Disordered" evidence="3">
    <location>
        <begin position="209"/>
        <end position="228"/>
    </location>
</feature>
<feature type="coiled-coil region" evidence="2">
    <location>
        <begin position="806"/>
        <end position="840"/>
    </location>
</feature>
<feature type="compositionally biased region" description="Basic and acidic residues" evidence="3">
    <location>
        <begin position="843"/>
        <end position="853"/>
    </location>
</feature>
<organism evidence="5 6">
    <name type="scientific">Prymnesium parvum</name>
    <name type="common">Toxic golden alga</name>
    <dbReference type="NCBI Taxonomy" id="97485"/>
    <lineage>
        <taxon>Eukaryota</taxon>
        <taxon>Haptista</taxon>
        <taxon>Haptophyta</taxon>
        <taxon>Prymnesiophyceae</taxon>
        <taxon>Prymnesiales</taxon>
        <taxon>Prymnesiaceae</taxon>
        <taxon>Prymnesium</taxon>
    </lineage>
</organism>
<comment type="caution">
    <text evidence="5">The sequence shown here is derived from an EMBL/GenBank/DDBJ whole genome shotgun (WGS) entry which is preliminary data.</text>
</comment>
<dbReference type="EMBL" id="JBGBPQ010000007">
    <property type="protein sequence ID" value="KAL1521414.1"/>
    <property type="molecule type" value="Genomic_DNA"/>
</dbReference>
<accession>A0AB34JHQ0</accession>
<evidence type="ECO:0000256" key="2">
    <source>
        <dbReference type="SAM" id="Coils"/>
    </source>
</evidence>
<evidence type="ECO:0000259" key="4">
    <source>
        <dbReference type="Pfam" id="PF21771"/>
    </source>
</evidence>
<dbReference type="Proteomes" id="UP001515480">
    <property type="component" value="Unassembled WGS sequence"/>
</dbReference>
<dbReference type="PANTHER" id="PTHR32083">
    <property type="entry name" value="CILIA AND FLAGELLA-ASSOCIATED PROTEIN 58-RELATED"/>
    <property type="match status" value="1"/>
</dbReference>
<feature type="domain" description="Cilia- and flagella-associated protein 58 central coiled coil" evidence="4">
    <location>
        <begin position="382"/>
        <end position="676"/>
    </location>
</feature>
<sequence>MADEAEAKDNLDDLGFESSTFETLEQDFHLPPQVLTELVGDKSLERFRQEYEKLHRALRKSHESEKRLIKKCRELNSEIVANAAKVQTALKLSQEDQNTISSLKREIEKAWKMVDASHEKEARAKETISQLKVEISNLSRLVEQGAGLSVGQENTVNELLREKEELAAERDQQLALIAELRADTSTYLAKLRAKEAERVAVTHEIQGLKESVSSKKAEQEREERRRERLDKEAKDLRVVLELRASELKARTQQLDSATEKSDKLAEAIRAQQGLTEKAQAELEAQKERLLKAEEDLKEQQNANARKMAENAARQMELRRTDQDLGKVKQASQVSAKQKDVHQKRLNVLDQERAELSKEHETLKSQASSLERELDIEKRDTVSVKKQITELEQELEELRKALDKAADSTQRQVAIAKLNASMIKTLEGDVSSYKQESTKHRKVLYQLEKEREKFGSEASSANAKFAAALEEVKLREMTILDLQKKIAESDARLKQQQHLYEAVRSDRNQYSKSLIESQDEIAEMKRKFKIMNHQIEQLKEEIQVKDQEYVKGRIERTKSEKEKDTLKNELIRIKKQNAGTEAEMKNFQAEVRKLHHIITDADVEHLKQKRDYDVHIQERDILGTQLIRRNDELALLYEKIKIQQASLSQGEIGYRDRCEDLRVLKLRANALRRELHIQRAESTDLDLLRSEVYSLQRELLQDRTKVKALSEELENPNNAHRWRKLDGSDPSTHEMVQKIQALQKRLITKTEEVVERDLLIQEKDKLYVELKNILARQPGPEIAEQLSIYQQGVRNKTKSMKATASELNMYQAQVNEFKYELERLTRELQDVKRQYYEQKRREALQKERTRRLQDESSMSVSVS</sequence>
<feature type="region of interest" description="Disordered" evidence="3">
    <location>
        <begin position="318"/>
        <end position="341"/>
    </location>
</feature>
<protein>
    <recommendedName>
        <fullName evidence="4">Cilia- and flagella-associated protein 58 central coiled coil domain-containing protein</fullName>
    </recommendedName>
</protein>
<keyword evidence="1 2" id="KW-0175">Coiled coil</keyword>
<evidence type="ECO:0000256" key="3">
    <source>
        <dbReference type="SAM" id="MobiDB-lite"/>
    </source>
</evidence>
<dbReference type="InterPro" id="IPR049270">
    <property type="entry name" value="CFAP58_CC"/>
</dbReference>
<dbReference type="AlphaFoldDB" id="A0AB34JHQ0"/>
<dbReference type="PANTHER" id="PTHR32083:SF0">
    <property type="entry name" value="CILIA AND FLAGELLA-ASSOCIATED PROTEIN 58"/>
    <property type="match status" value="1"/>
</dbReference>
<feature type="compositionally biased region" description="Basic and acidic residues" evidence="3">
    <location>
        <begin position="212"/>
        <end position="228"/>
    </location>
</feature>
<gene>
    <name evidence="5" type="ORF">AB1Y20_021078</name>
</gene>
<reference evidence="5 6" key="1">
    <citation type="journal article" date="2024" name="Science">
        <title>Giant polyketide synthase enzymes in the biosynthesis of giant marine polyether toxins.</title>
        <authorList>
            <person name="Fallon T.R."/>
            <person name="Shende V.V."/>
            <person name="Wierzbicki I.H."/>
            <person name="Pendleton A.L."/>
            <person name="Watervoot N.F."/>
            <person name="Auber R.P."/>
            <person name="Gonzalez D.J."/>
            <person name="Wisecaver J.H."/>
            <person name="Moore B.S."/>
        </authorList>
    </citation>
    <scope>NUCLEOTIDE SEQUENCE [LARGE SCALE GENOMIC DNA]</scope>
    <source>
        <strain evidence="5 6">12B1</strain>
    </source>
</reference>